<gene>
    <name evidence="1" type="ORF">BSTOLATCC_MIC60826</name>
</gene>
<dbReference type="EMBL" id="CAJZBQ010000058">
    <property type="protein sequence ID" value="CAG9334206.1"/>
    <property type="molecule type" value="Genomic_DNA"/>
</dbReference>
<keyword evidence="2" id="KW-1185">Reference proteome</keyword>
<dbReference type="Proteomes" id="UP001162131">
    <property type="component" value="Unassembled WGS sequence"/>
</dbReference>
<protein>
    <submittedName>
        <fullName evidence="1">Uncharacterized protein</fullName>
    </submittedName>
</protein>
<organism evidence="1 2">
    <name type="scientific">Blepharisma stoltei</name>
    <dbReference type="NCBI Taxonomy" id="1481888"/>
    <lineage>
        <taxon>Eukaryota</taxon>
        <taxon>Sar</taxon>
        <taxon>Alveolata</taxon>
        <taxon>Ciliophora</taxon>
        <taxon>Postciliodesmatophora</taxon>
        <taxon>Heterotrichea</taxon>
        <taxon>Heterotrichida</taxon>
        <taxon>Blepharismidae</taxon>
        <taxon>Blepharisma</taxon>
    </lineage>
</organism>
<accession>A0AAU9K3T8</accession>
<proteinExistence type="predicted"/>
<reference evidence="1" key="1">
    <citation type="submission" date="2021-09" db="EMBL/GenBank/DDBJ databases">
        <authorList>
            <consortium name="AG Swart"/>
            <person name="Singh M."/>
            <person name="Singh A."/>
            <person name="Seah K."/>
            <person name="Emmerich C."/>
        </authorList>
    </citation>
    <scope>NUCLEOTIDE SEQUENCE</scope>
    <source>
        <strain evidence="1">ATCC30299</strain>
    </source>
</reference>
<evidence type="ECO:0000313" key="1">
    <source>
        <dbReference type="EMBL" id="CAG9334206.1"/>
    </source>
</evidence>
<comment type="caution">
    <text evidence="1">The sequence shown here is derived from an EMBL/GenBank/DDBJ whole genome shotgun (WGS) entry which is preliminary data.</text>
</comment>
<sequence length="149" mass="17360">MVVCATNSGKSAIITKKRGKDEIIAIPEIVERYRQFMIGIDMFDQNKTVINQAISGMDWIIKIENTKECIFCYYQKGKKSRNPYICSESKILLHPNCFYNYHYINALAENIGVHDFILLRQSSPWKLIIRNVLNKAHQPHSFFISSTIW</sequence>
<evidence type="ECO:0000313" key="2">
    <source>
        <dbReference type="Proteomes" id="UP001162131"/>
    </source>
</evidence>
<dbReference type="AlphaFoldDB" id="A0AAU9K3T8"/>
<name>A0AAU9K3T8_9CILI</name>